<dbReference type="EMBL" id="BKAG01000057">
    <property type="protein sequence ID" value="GEP45714.1"/>
    <property type="molecule type" value="Genomic_DNA"/>
</dbReference>
<name>A0A512MG56_9BACT</name>
<dbReference type="InterPro" id="IPR005302">
    <property type="entry name" value="MoCF_Sase_C"/>
</dbReference>
<accession>A0A512MG56</accession>
<feature type="domain" description="MOSC" evidence="1">
    <location>
        <begin position="39"/>
        <end position="163"/>
    </location>
</feature>
<dbReference type="Pfam" id="PF03473">
    <property type="entry name" value="MOSC"/>
    <property type="match status" value="1"/>
</dbReference>
<proteinExistence type="predicted"/>
<dbReference type="AlphaFoldDB" id="A0A512MG56"/>
<dbReference type="InterPro" id="IPR011037">
    <property type="entry name" value="Pyrv_Knase-like_insert_dom_sf"/>
</dbReference>
<organism evidence="2 3">
    <name type="scientific">Brevifollis gellanilyticus</name>
    <dbReference type="NCBI Taxonomy" id="748831"/>
    <lineage>
        <taxon>Bacteria</taxon>
        <taxon>Pseudomonadati</taxon>
        <taxon>Verrucomicrobiota</taxon>
        <taxon>Verrucomicrobiia</taxon>
        <taxon>Verrucomicrobiales</taxon>
        <taxon>Verrucomicrobiaceae</taxon>
    </lineage>
</organism>
<sequence>MEYHGLLVLFTVKLLHIYISPEHNYFGHHGKPPGEAPMIEVDEVECVAEKGLVGDRFFGWKEDYKGQVTFFAHEVYERLCEQFQIMGVPPSIFRRNIITKGVDLNTLIGQEFEVQGVRFLGMCECSPCYWMDQAFAEGAEAAMKNNGGLRAKVLSTGALSKES</sequence>
<dbReference type="PANTHER" id="PTHR36930:SF1">
    <property type="entry name" value="MOSC DOMAIN-CONTAINING PROTEIN"/>
    <property type="match status" value="1"/>
</dbReference>
<dbReference type="Proteomes" id="UP000321577">
    <property type="component" value="Unassembled WGS sequence"/>
</dbReference>
<protein>
    <submittedName>
        <fullName evidence="2">Molybdenum cofactor sulfurase</fullName>
    </submittedName>
</protein>
<dbReference type="PANTHER" id="PTHR36930">
    <property type="entry name" value="METAL-SULFUR CLUSTER BIOSYNTHESIS PROTEINS YUAD-RELATED"/>
    <property type="match status" value="1"/>
</dbReference>
<reference evidence="2 3" key="1">
    <citation type="submission" date="2019-07" db="EMBL/GenBank/DDBJ databases">
        <title>Whole genome shotgun sequence of Brevifollis gellanilyticus NBRC 108608.</title>
        <authorList>
            <person name="Hosoyama A."/>
            <person name="Uohara A."/>
            <person name="Ohji S."/>
            <person name="Ichikawa N."/>
        </authorList>
    </citation>
    <scope>NUCLEOTIDE SEQUENCE [LARGE SCALE GENOMIC DNA]</scope>
    <source>
        <strain evidence="2 3">NBRC 108608</strain>
    </source>
</reference>
<dbReference type="GO" id="GO:0003824">
    <property type="term" value="F:catalytic activity"/>
    <property type="evidence" value="ECO:0007669"/>
    <property type="project" value="InterPro"/>
</dbReference>
<keyword evidence="3" id="KW-1185">Reference proteome</keyword>
<comment type="caution">
    <text evidence="2">The sequence shown here is derived from an EMBL/GenBank/DDBJ whole genome shotgun (WGS) entry which is preliminary data.</text>
</comment>
<gene>
    <name evidence="2" type="ORF">BGE01nite_50050</name>
</gene>
<evidence type="ECO:0000313" key="3">
    <source>
        <dbReference type="Proteomes" id="UP000321577"/>
    </source>
</evidence>
<dbReference type="GO" id="GO:0030151">
    <property type="term" value="F:molybdenum ion binding"/>
    <property type="evidence" value="ECO:0007669"/>
    <property type="project" value="InterPro"/>
</dbReference>
<dbReference type="InterPro" id="IPR052716">
    <property type="entry name" value="MOSC_domain"/>
</dbReference>
<dbReference type="PROSITE" id="PS51340">
    <property type="entry name" value="MOSC"/>
    <property type="match status" value="1"/>
</dbReference>
<evidence type="ECO:0000259" key="1">
    <source>
        <dbReference type="PROSITE" id="PS51340"/>
    </source>
</evidence>
<evidence type="ECO:0000313" key="2">
    <source>
        <dbReference type="EMBL" id="GEP45714.1"/>
    </source>
</evidence>
<dbReference type="SUPFAM" id="SSF50800">
    <property type="entry name" value="PK beta-barrel domain-like"/>
    <property type="match status" value="1"/>
</dbReference>
<dbReference type="Gene3D" id="2.40.33.20">
    <property type="entry name" value="PK beta-barrel domain-like"/>
    <property type="match status" value="1"/>
</dbReference>
<dbReference type="GO" id="GO:0030170">
    <property type="term" value="F:pyridoxal phosphate binding"/>
    <property type="evidence" value="ECO:0007669"/>
    <property type="project" value="InterPro"/>
</dbReference>